<feature type="region of interest" description="Disordered" evidence="1">
    <location>
        <begin position="1"/>
        <end position="21"/>
    </location>
</feature>
<organism evidence="2 3">
    <name type="scientific">Ramazzottius varieornatus</name>
    <name type="common">Water bear</name>
    <name type="synonym">Tardigrade</name>
    <dbReference type="NCBI Taxonomy" id="947166"/>
    <lineage>
        <taxon>Eukaryota</taxon>
        <taxon>Metazoa</taxon>
        <taxon>Ecdysozoa</taxon>
        <taxon>Tardigrada</taxon>
        <taxon>Eutardigrada</taxon>
        <taxon>Parachela</taxon>
        <taxon>Hypsibioidea</taxon>
        <taxon>Ramazzottiidae</taxon>
        <taxon>Ramazzottius</taxon>
    </lineage>
</organism>
<dbReference type="EMBL" id="BDGG01000015">
    <property type="protein sequence ID" value="GAV07424.1"/>
    <property type="molecule type" value="Genomic_DNA"/>
</dbReference>
<protein>
    <submittedName>
        <fullName evidence="2">Uncharacterized protein</fullName>
    </submittedName>
</protein>
<keyword evidence="3" id="KW-1185">Reference proteome</keyword>
<comment type="caution">
    <text evidence="2">The sequence shown here is derived from an EMBL/GenBank/DDBJ whole genome shotgun (WGS) entry which is preliminary data.</text>
</comment>
<dbReference type="Proteomes" id="UP000186922">
    <property type="component" value="Unassembled WGS sequence"/>
</dbReference>
<dbReference type="AlphaFoldDB" id="A0A1D1W7I8"/>
<evidence type="ECO:0000313" key="2">
    <source>
        <dbReference type="EMBL" id="GAV07424.1"/>
    </source>
</evidence>
<reference evidence="2 3" key="1">
    <citation type="journal article" date="2016" name="Nat. Commun.">
        <title>Extremotolerant tardigrade genome and improved radiotolerance of human cultured cells by tardigrade-unique protein.</title>
        <authorList>
            <person name="Hashimoto T."/>
            <person name="Horikawa D.D."/>
            <person name="Saito Y."/>
            <person name="Kuwahara H."/>
            <person name="Kozuka-Hata H."/>
            <person name="Shin-I T."/>
            <person name="Minakuchi Y."/>
            <person name="Ohishi K."/>
            <person name="Motoyama A."/>
            <person name="Aizu T."/>
            <person name="Enomoto A."/>
            <person name="Kondo K."/>
            <person name="Tanaka S."/>
            <person name="Hara Y."/>
            <person name="Koshikawa S."/>
            <person name="Sagara H."/>
            <person name="Miura T."/>
            <person name="Yokobori S."/>
            <person name="Miyagawa K."/>
            <person name="Suzuki Y."/>
            <person name="Kubo T."/>
            <person name="Oyama M."/>
            <person name="Kohara Y."/>
            <person name="Fujiyama A."/>
            <person name="Arakawa K."/>
            <person name="Katayama T."/>
            <person name="Toyoda A."/>
            <person name="Kunieda T."/>
        </authorList>
    </citation>
    <scope>NUCLEOTIDE SEQUENCE [LARGE SCALE GENOMIC DNA]</scope>
    <source>
        <strain evidence="2 3">YOKOZUNA-1</strain>
    </source>
</reference>
<sequence length="238" mass="27127">MPPKRTKNQAEAQSATKKLQTTDDPWTKDWFEARTPTRNCGTSWASTCGKKYSPSWTFVSATGSAGAIKLDFGGITNLVLIGRKITPSHYMKTGKVFAVKKQPLQTVTFWGGRFTHREVVRAAFPLQAKDILMQLMKCELHWDSEGHFMMTFSDVGLHFGEVEDYKLSLKMFFWNVPVSVQHLAFDETFNAAVSNETDQLRWLFKRYDQLNLIWPYGEDQVAWLTASIELWGQTGGNV</sequence>
<evidence type="ECO:0000256" key="1">
    <source>
        <dbReference type="SAM" id="MobiDB-lite"/>
    </source>
</evidence>
<name>A0A1D1W7I8_RAMVA</name>
<accession>A0A1D1W7I8</accession>
<proteinExistence type="predicted"/>
<feature type="compositionally biased region" description="Polar residues" evidence="1">
    <location>
        <begin position="9"/>
        <end position="21"/>
    </location>
</feature>
<evidence type="ECO:0000313" key="3">
    <source>
        <dbReference type="Proteomes" id="UP000186922"/>
    </source>
</evidence>
<gene>
    <name evidence="2" type="primary">RvY_17259-1</name>
    <name evidence="2" type="synonym">RvY_17259.1</name>
    <name evidence="2" type="ORF">RvY_17259</name>
</gene>